<accession>A0ABU6K9U4</accession>
<dbReference type="EMBL" id="JAYXHS010000004">
    <property type="protein sequence ID" value="MEC5388055.1"/>
    <property type="molecule type" value="Genomic_DNA"/>
</dbReference>
<proteinExistence type="predicted"/>
<name>A0ABU6K9U4_9RHOO</name>
<evidence type="ECO:0000313" key="3">
    <source>
        <dbReference type="Proteomes" id="UP001331561"/>
    </source>
</evidence>
<gene>
    <name evidence="2" type="ORF">VVD49_20145</name>
</gene>
<organism evidence="2 3">
    <name type="scientific">Uliginosibacterium silvisoli</name>
    <dbReference type="NCBI Taxonomy" id="3114758"/>
    <lineage>
        <taxon>Bacteria</taxon>
        <taxon>Pseudomonadati</taxon>
        <taxon>Pseudomonadota</taxon>
        <taxon>Betaproteobacteria</taxon>
        <taxon>Rhodocyclales</taxon>
        <taxon>Zoogloeaceae</taxon>
        <taxon>Uliginosibacterium</taxon>
    </lineage>
</organism>
<dbReference type="InterPro" id="IPR013097">
    <property type="entry name" value="Dabb"/>
</dbReference>
<sequence length="96" mass="10954">MITHVVLFKWRDGVTAQSEAAQALHAAFQLLPGQIEEICDWQCGFNTTADDKAWDYLLVSTFQSREDLHTYFEHPAHARVVEMADRITELGFGDLE</sequence>
<evidence type="ECO:0000313" key="2">
    <source>
        <dbReference type="EMBL" id="MEC5388055.1"/>
    </source>
</evidence>
<dbReference type="InterPro" id="IPR011008">
    <property type="entry name" value="Dimeric_a/b-barrel"/>
</dbReference>
<keyword evidence="3" id="KW-1185">Reference proteome</keyword>
<dbReference type="PANTHER" id="PTHR37832">
    <property type="entry name" value="BLL2683 PROTEIN"/>
    <property type="match status" value="1"/>
</dbReference>
<dbReference type="PANTHER" id="PTHR37832:SF1">
    <property type="entry name" value="STRESS-RESPONSE A_B BARREL DOMAIN-CONTAINING PROTEIN"/>
    <property type="match status" value="1"/>
</dbReference>
<dbReference type="Proteomes" id="UP001331561">
    <property type="component" value="Unassembled WGS sequence"/>
</dbReference>
<reference evidence="2 3" key="1">
    <citation type="submission" date="2024-01" db="EMBL/GenBank/DDBJ databases">
        <title>Uliginosibacterium soil sp. nov.</title>
        <authorList>
            <person name="Lv Y."/>
        </authorList>
    </citation>
    <scope>NUCLEOTIDE SEQUENCE [LARGE SCALE GENOMIC DNA]</scope>
    <source>
        <strain evidence="2 3">H3</strain>
    </source>
</reference>
<comment type="caution">
    <text evidence="2">The sequence shown here is derived from an EMBL/GenBank/DDBJ whole genome shotgun (WGS) entry which is preliminary data.</text>
</comment>
<dbReference type="SMART" id="SM00886">
    <property type="entry name" value="Dabb"/>
    <property type="match status" value="1"/>
</dbReference>
<dbReference type="RefSeq" id="WP_327601026.1">
    <property type="nucleotide sequence ID" value="NZ_JAYXHS010000004.1"/>
</dbReference>
<dbReference type="Gene3D" id="3.30.70.100">
    <property type="match status" value="1"/>
</dbReference>
<protein>
    <submittedName>
        <fullName evidence="2">Dabb family protein</fullName>
    </submittedName>
</protein>
<dbReference type="Pfam" id="PF07876">
    <property type="entry name" value="Dabb"/>
    <property type="match status" value="1"/>
</dbReference>
<dbReference type="SUPFAM" id="SSF54909">
    <property type="entry name" value="Dimeric alpha+beta barrel"/>
    <property type="match status" value="1"/>
</dbReference>
<feature type="domain" description="Stress-response A/B barrel" evidence="1">
    <location>
        <begin position="2"/>
        <end position="96"/>
    </location>
</feature>
<dbReference type="PROSITE" id="PS51502">
    <property type="entry name" value="S_R_A_B_BARREL"/>
    <property type="match status" value="1"/>
</dbReference>
<evidence type="ECO:0000259" key="1">
    <source>
        <dbReference type="PROSITE" id="PS51502"/>
    </source>
</evidence>